<dbReference type="Proteomes" id="UP001145094">
    <property type="component" value="Unassembled WGS sequence"/>
</dbReference>
<accession>A0A9W6FCL7</accession>
<reference evidence="3" key="3">
    <citation type="submission" date="2022-11" db="EMBL/GenBank/DDBJ databases">
        <title>Draft genome sequence of Sellimonas catena strain 18CBH55.</title>
        <authorList>
            <person name="Hisatomi A."/>
            <person name="Ohkuma M."/>
            <person name="Sakamoto M."/>
        </authorList>
    </citation>
    <scope>NUCLEOTIDE SEQUENCE</scope>
    <source>
        <strain evidence="3">18CBH55</strain>
    </source>
</reference>
<dbReference type="AlphaFoldDB" id="A0A9W6FCL7"/>
<organism evidence="2 4">
    <name type="scientific">Sellimonas catena</name>
    <dbReference type="NCBI Taxonomy" id="2994035"/>
    <lineage>
        <taxon>Bacteria</taxon>
        <taxon>Bacillati</taxon>
        <taxon>Bacillota</taxon>
        <taxon>Clostridia</taxon>
        <taxon>Lachnospirales</taxon>
        <taxon>Lachnospiraceae</taxon>
        <taxon>Sellimonas</taxon>
    </lineage>
</organism>
<protein>
    <submittedName>
        <fullName evidence="2">2-dehydropantoate 2-reductase</fullName>
    </submittedName>
</protein>
<comment type="caution">
    <text evidence="2">The sequence shown here is derived from an EMBL/GenBank/DDBJ whole genome shotgun (WGS) entry which is preliminary data.</text>
</comment>
<proteinExistence type="predicted"/>
<reference evidence="2" key="1">
    <citation type="submission" date="2022-11" db="EMBL/GenBank/DDBJ databases">
        <title>Draft genome sequence of Sellimonas catena strain 12EGH17.</title>
        <authorList>
            <person name="Atsushi H."/>
            <person name="Moriya O."/>
            <person name="Mitsuo S."/>
        </authorList>
    </citation>
    <scope>NUCLEOTIDE SEQUENCE</scope>
    <source>
        <strain evidence="2">12EGH17</strain>
    </source>
</reference>
<dbReference type="EMBL" id="BSCH01000007">
    <property type="protein sequence ID" value="GLG89910.1"/>
    <property type="molecule type" value="Genomic_DNA"/>
</dbReference>
<gene>
    <name evidence="2" type="primary">arbA</name>
    <name evidence="2" type="ORF">Selli1_22360</name>
    <name evidence="3" type="ORF">Selli2_13370</name>
</gene>
<reference evidence="3" key="4">
    <citation type="submission" date="2022-11" db="EMBL/GenBank/DDBJ databases">
        <title>Draft genome sequence of Sellimonas catena strain 18CBH55.</title>
        <authorList>
            <person name="Atsushi H."/>
            <person name="Moriya O."/>
            <person name="Mitsuo S."/>
        </authorList>
    </citation>
    <scope>NUCLEOTIDE SEQUENCE</scope>
    <source>
        <strain evidence="3">18CBH55</strain>
    </source>
</reference>
<reference evidence="2 4" key="5">
    <citation type="journal article" date="2023" name="Int. J. Syst. Evol. Microbiol.">
        <title>Sellimonas catena sp. nov., isolated from human faeces.</title>
        <authorList>
            <person name="Hisatomi A."/>
            <person name="Ohkuma M."/>
            <person name="Sakamoto M."/>
        </authorList>
    </citation>
    <scope>NUCLEOTIDE SEQUENCE [LARGE SCALE GENOMIC DNA]</scope>
    <source>
        <strain evidence="2 4">12EGH17</strain>
        <strain evidence="3">18CBH55</strain>
    </source>
</reference>
<evidence type="ECO:0000313" key="3">
    <source>
        <dbReference type="EMBL" id="GLG89910.1"/>
    </source>
</evidence>
<dbReference type="EMBL" id="BSBO01000023">
    <property type="protein sequence ID" value="GLG05062.1"/>
    <property type="molecule type" value="Genomic_DNA"/>
</dbReference>
<evidence type="ECO:0000313" key="2">
    <source>
        <dbReference type="EMBL" id="GLG05062.1"/>
    </source>
</evidence>
<dbReference type="Proteomes" id="UP001145145">
    <property type="component" value="Unassembled WGS sequence"/>
</dbReference>
<sequence length="308" mass="34291">MKILVYGAGVLGCNLARNLFHAGKDVTLLARGNWAEEIRKNGLRIKDQFSLRTSVSRIPVVTTLAPDAAYDVIFVVLRYTQLDSVLDTLRTNRTKNIVFVGNNVQARALAAALPEKNVLFAFALSAGHREPDRVVSIDLKKITIGQLRGAVSNAELIGEIFGGTKYKVVYEPNMEDYLLCHAAFVMPAAFACYKTDGDLKKLRRNTVYLGRVIDANIEGYRAIRNAGHDILPKTDADFESEKYRKACLRFFKLMCATSLGKLCASDHAMNAIDEMSALNRDIKQFFDENGAAYPVWQALEAEAGRYLR</sequence>
<feature type="domain" description="Ketopantoate reductase N-terminal" evidence="1">
    <location>
        <begin position="3"/>
        <end position="148"/>
    </location>
</feature>
<dbReference type="RefSeq" id="WP_281844906.1">
    <property type="nucleotide sequence ID" value="NZ_BSBO01000023.1"/>
</dbReference>
<name>A0A9W6FCL7_9FIRM</name>
<dbReference type="InterPro" id="IPR036291">
    <property type="entry name" value="NAD(P)-bd_dom_sf"/>
</dbReference>
<evidence type="ECO:0000313" key="4">
    <source>
        <dbReference type="Proteomes" id="UP001145145"/>
    </source>
</evidence>
<dbReference type="Pfam" id="PF02558">
    <property type="entry name" value="ApbA"/>
    <property type="match status" value="1"/>
</dbReference>
<reference evidence="2" key="2">
    <citation type="submission" date="2022-11" db="EMBL/GenBank/DDBJ databases">
        <title>Draft genome sequence of Sellimonas catena strain 12EGH17.</title>
        <authorList>
            <person name="Hisatomi A."/>
            <person name="Ohkuma M."/>
            <person name="Sakamoto M."/>
        </authorList>
    </citation>
    <scope>NUCLEOTIDE SEQUENCE</scope>
    <source>
        <strain evidence="2">12EGH17</strain>
    </source>
</reference>
<keyword evidence="4" id="KW-1185">Reference proteome</keyword>
<dbReference type="SUPFAM" id="SSF51735">
    <property type="entry name" value="NAD(P)-binding Rossmann-fold domains"/>
    <property type="match status" value="1"/>
</dbReference>
<dbReference type="Gene3D" id="3.40.50.720">
    <property type="entry name" value="NAD(P)-binding Rossmann-like Domain"/>
    <property type="match status" value="1"/>
</dbReference>
<evidence type="ECO:0000259" key="1">
    <source>
        <dbReference type="Pfam" id="PF02558"/>
    </source>
</evidence>
<dbReference type="InterPro" id="IPR013332">
    <property type="entry name" value="KPR_N"/>
</dbReference>